<dbReference type="PROSITE" id="PS51340">
    <property type="entry name" value="MOSC"/>
    <property type="match status" value="1"/>
</dbReference>
<dbReference type="SUPFAM" id="SSF141673">
    <property type="entry name" value="MOSC N-terminal domain-like"/>
    <property type="match status" value="1"/>
</dbReference>
<dbReference type="GO" id="GO:0030170">
    <property type="term" value="F:pyridoxal phosphate binding"/>
    <property type="evidence" value="ECO:0007669"/>
    <property type="project" value="InterPro"/>
</dbReference>
<evidence type="ECO:0000256" key="1">
    <source>
        <dbReference type="SAM" id="Phobius"/>
    </source>
</evidence>
<accession>A0AAN8WEN6</accession>
<evidence type="ECO:0000313" key="3">
    <source>
        <dbReference type="EMBL" id="KAK7063119.1"/>
    </source>
</evidence>
<dbReference type="PANTHER" id="PTHR14237">
    <property type="entry name" value="MOLYBDOPTERIN COFACTOR SULFURASE MOSC"/>
    <property type="match status" value="1"/>
</dbReference>
<organism evidence="3 4">
    <name type="scientific">Halocaridina rubra</name>
    <name type="common">Hawaiian red shrimp</name>
    <dbReference type="NCBI Taxonomy" id="373956"/>
    <lineage>
        <taxon>Eukaryota</taxon>
        <taxon>Metazoa</taxon>
        <taxon>Ecdysozoa</taxon>
        <taxon>Arthropoda</taxon>
        <taxon>Crustacea</taxon>
        <taxon>Multicrustacea</taxon>
        <taxon>Malacostraca</taxon>
        <taxon>Eumalacostraca</taxon>
        <taxon>Eucarida</taxon>
        <taxon>Decapoda</taxon>
        <taxon>Pleocyemata</taxon>
        <taxon>Caridea</taxon>
        <taxon>Atyoidea</taxon>
        <taxon>Atyidae</taxon>
        <taxon>Halocaridina</taxon>
    </lineage>
</organism>
<feature type="domain" description="MOSC" evidence="2">
    <location>
        <begin position="178"/>
        <end position="330"/>
    </location>
</feature>
<dbReference type="PANTHER" id="PTHR14237:SF19">
    <property type="entry name" value="MITOCHONDRIAL AMIDOXIME REDUCING COMPONENT 1"/>
    <property type="match status" value="1"/>
</dbReference>
<dbReference type="InterPro" id="IPR005302">
    <property type="entry name" value="MoCF_Sase_C"/>
</dbReference>
<evidence type="ECO:0000313" key="4">
    <source>
        <dbReference type="Proteomes" id="UP001381693"/>
    </source>
</evidence>
<dbReference type="Proteomes" id="UP001381693">
    <property type="component" value="Unassembled WGS sequence"/>
</dbReference>
<gene>
    <name evidence="3" type="primary">MARC2_1</name>
    <name evidence="3" type="ORF">SK128_004182</name>
</gene>
<keyword evidence="1" id="KW-0472">Membrane</keyword>
<dbReference type="InterPro" id="IPR011037">
    <property type="entry name" value="Pyrv_Knase-like_insert_dom_sf"/>
</dbReference>
<dbReference type="AlphaFoldDB" id="A0AAN8WEN6"/>
<evidence type="ECO:0000259" key="2">
    <source>
        <dbReference type="PROSITE" id="PS51340"/>
    </source>
</evidence>
<dbReference type="GO" id="GO:0030151">
    <property type="term" value="F:molybdenum ion binding"/>
    <property type="evidence" value="ECO:0007669"/>
    <property type="project" value="InterPro"/>
</dbReference>
<feature type="transmembrane region" description="Helical" evidence="1">
    <location>
        <begin position="7"/>
        <end position="26"/>
    </location>
</feature>
<comment type="caution">
    <text evidence="3">The sequence shown here is derived from an EMBL/GenBank/DDBJ whole genome shotgun (WGS) entry which is preliminary data.</text>
</comment>
<dbReference type="InterPro" id="IPR005303">
    <property type="entry name" value="MOCOS_middle"/>
</dbReference>
<proteinExistence type="predicted"/>
<sequence length="341" mass="37877">MRIPEQTIAVGVGVGVGALLAGWWAWKHYTTPLPHTWEEIGEVSELKIFPVKSAHGIAVDKADATILGLSCGSLEDRAFAIINTRGTCLSSRHAGALATIETALKGQILTLKAKGFKDISVDIVSDLKDHTVLETRLANLRLPGVDCGDKVAEWLSQVLYNGEEKIRLIYKGDVLKNRPASNPHKYNFYQHRKSDIASYTNYCSYMIASQSSLDDLNTRLSDPVTMRNFRPNIVVEGTKAYDEDDWAYVRIGPVQLRRLRPCERCLLITVDTDTGIFHPEKEPLRTLNGYRCINDPPELAKLMVGKPIFGVLMSIDKTGSISVGDKVYVARASVHPHLRGY</sequence>
<dbReference type="Pfam" id="PF03476">
    <property type="entry name" value="MOSC_N"/>
    <property type="match status" value="1"/>
</dbReference>
<keyword evidence="1" id="KW-0812">Transmembrane</keyword>
<dbReference type="GO" id="GO:0003824">
    <property type="term" value="F:catalytic activity"/>
    <property type="evidence" value="ECO:0007669"/>
    <property type="project" value="InterPro"/>
</dbReference>
<reference evidence="3 4" key="1">
    <citation type="submission" date="2023-11" db="EMBL/GenBank/DDBJ databases">
        <title>Halocaridina rubra genome assembly.</title>
        <authorList>
            <person name="Smith C."/>
        </authorList>
    </citation>
    <scope>NUCLEOTIDE SEQUENCE [LARGE SCALE GENOMIC DNA]</scope>
    <source>
        <strain evidence="3">EP-1</strain>
        <tissue evidence="3">Whole</tissue>
    </source>
</reference>
<keyword evidence="1" id="KW-1133">Transmembrane helix</keyword>
<protein>
    <submittedName>
        <fullName evidence="3">Mitochondrial amidoxime reducing component 2</fullName>
    </submittedName>
</protein>
<dbReference type="EMBL" id="JAXCGZ010020935">
    <property type="protein sequence ID" value="KAK7063119.1"/>
    <property type="molecule type" value="Genomic_DNA"/>
</dbReference>
<name>A0AAN8WEN6_HALRR</name>
<dbReference type="SUPFAM" id="SSF50800">
    <property type="entry name" value="PK beta-barrel domain-like"/>
    <property type="match status" value="1"/>
</dbReference>
<keyword evidence="4" id="KW-1185">Reference proteome</keyword>
<dbReference type="Pfam" id="PF03473">
    <property type="entry name" value="MOSC"/>
    <property type="match status" value="1"/>
</dbReference>